<dbReference type="Gene3D" id="3.40.50.300">
    <property type="entry name" value="P-loop containing nucleotide triphosphate hydrolases"/>
    <property type="match status" value="2"/>
</dbReference>
<dbReference type="GO" id="GO:0007266">
    <property type="term" value="P:Rho protein signal transduction"/>
    <property type="evidence" value="ECO:0007669"/>
    <property type="project" value="TreeGrafter"/>
</dbReference>
<dbReference type="GO" id="GO:0005525">
    <property type="term" value="F:GTP binding"/>
    <property type="evidence" value="ECO:0007669"/>
    <property type="project" value="InterPro"/>
</dbReference>
<dbReference type="SUPFAM" id="SSF52540">
    <property type="entry name" value="P-loop containing nucleoside triphosphate hydrolases"/>
    <property type="match status" value="1"/>
</dbReference>
<dbReference type="RefSeq" id="XP_028968095.1">
    <property type="nucleotide sequence ID" value="XM_029112262.1"/>
</dbReference>
<dbReference type="PROSITE" id="PS51853">
    <property type="entry name" value="PG2"/>
    <property type="match status" value="1"/>
</dbReference>
<dbReference type="InterPro" id="IPR032835">
    <property type="entry name" value="RhoGAP-FF1"/>
</dbReference>
<feature type="region of interest" description="Disordered" evidence="1">
    <location>
        <begin position="1646"/>
        <end position="1674"/>
    </location>
</feature>
<dbReference type="PROSITE" id="PS51852">
    <property type="entry name" value="PG1"/>
    <property type="match status" value="1"/>
</dbReference>
<dbReference type="Pfam" id="PF00071">
    <property type="entry name" value="Ras"/>
    <property type="match status" value="1"/>
</dbReference>
<feature type="compositionally biased region" description="Basic residues" evidence="1">
    <location>
        <begin position="1499"/>
        <end position="1512"/>
    </location>
</feature>
<dbReference type="InterPro" id="IPR008936">
    <property type="entry name" value="Rho_GTPase_activation_prot"/>
</dbReference>
<dbReference type="InterPro" id="IPR051978">
    <property type="entry name" value="Rho-GAP_domain"/>
</dbReference>
<dbReference type="SMART" id="SM00324">
    <property type="entry name" value="RhoGAP"/>
    <property type="match status" value="1"/>
</dbReference>
<accession>A0AAJ7SHD1</accession>
<reference evidence="6" key="1">
    <citation type="submission" date="2025-08" db="UniProtKB">
        <authorList>
            <consortium name="RefSeq"/>
        </authorList>
    </citation>
    <scope>IDENTIFICATION</scope>
</reference>
<feature type="region of interest" description="Disordered" evidence="1">
    <location>
        <begin position="1092"/>
        <end position="1196"/>
    </location>
</feature>
<sequence>MSVTTTLKKISASTTGRRSGSYHASNQDSNMPVEKRTITVSVIGLSGTEKEKGCMGSGKSCLCNRFVRPGEDDYYTDHISVLSQTDFGGRVVNNDHYLYWGHVTKGTSADIFSEMNQELGMSTMSGPGVLGSGVPPLPPGVAGVQTTFHIVEQTEFIDDSSFQPFKSGKTDPYVKRCAALRLTSAEKLMYICKNQLGIEKEYEQKLMPDGRLNVDGFVCIFDVSDVPGRSNERVVEYTAACLGQVLRAKKPVVMVATKCDEADDSMQRELDRLLSRKEFKSANIPLIETSAHNAVNVDTAFMVLAHLIDKARPGKLKIMSYQEALKCRQELCDFASEAYGALVRGQVNDYRTLWVTASKRLQNCTEYKRYVEIFGKDKAKRTFIQHTKLLKEQFIDSRVQAYLRVLPDILLDLLPDLDAIKHTDWNLVKEQLRNHPDFDQYFIDRPEESWEELILGDDQNEDGLCDEDRVPFQLLDTEDAEQCYMQHRQSLANEDKRNDQRKAFKKLLEETGFVTPGKALSEVRVLFMGRDCYEHLGEKDIQDIYDEHQLEITERAKKHFQELLLERAELFYDFANIGPGSVITQEDIQRITECIQEDIRYKTLERLDQERMLILLRHLGFVHGPVRETCPAGPGGQCMDQLVGRALQRAPRPQSWARSSTWMLSHTENGEQQLNVVFLAAKPLLQSFSHFFKNQCCNTIDESSGRFILELEKERIALELRLIDGDVSLPENSFKTADFIPHGCLCLYEDSSSLEYIRESLEKTLLSNLEDDRQPFHGLPIVMVLLCREGEDEAKLEHLRDEGNNRARALQCPFIAVNYVEDGFDRSSVLLSISSLIEGIQRRAGLMQQLYRGLPPGDNVTPDVKVLLCTLCGDKFDVEQLLTPLLSHQCCLVNNVPNTLTLEAYIGPTGPRGKSTIIVQVQVTSYHEAQHYRDELLHGFILAYSLERRASLATMTAFSKNISHVPLQIVALSSNNMSTNPEDQAVRDTLMNEGEDIAHTLQAHFLYTLPPDRTLSTTAYSPFFKDVYHSKGSTERAFSPLCDGSCAEELSEYTDEEEDDADVGVPVGDPSNMATLPLRGFVVPPPPLRHESYNQIPVSGNEENSEGLYEQLPGESGLSPGSDDGGIGPAGVYAPLYANGRDPDELKRLHHPHISDNGSYSTIFGGTGNNSMERPSRPSAGEAPSYPPPLPPARNLMTTFAQRGSHGPAVQVPTENAYLISHQQQQQAPPPQFRNGNSAVRNFLLKKSSSLRAAPPPVVVPARHSIDTGKGLSEESPEDDTVSSGLSAYGGYPPPDPAPPDLLPPAAGFRFAGDTASQESLALESGWVDNRLYEQQRGGTSTFGHGSQTPDDSWERQQLQQLDHAATPELFQRYGIFNQQASPSPLVGHKSSHKPRQQKPVGRINLREFDNIQSAIQRINVSGGSSRYPVGALPKTHAASVEDHHYAPLIPQQKKLLPRVKDKGGEGMSESDSAEVSDSGDNLESDNLDPQQDMDPSSKHRKSAKSRSKKKAIAVAPPKIPLLEGGLPAFLSNPLGPMSPQDPEKGSLVAAGDEPDAVVAVGLCCGPSGLAAGAAGGHLGQLGLGALGLERLALPHMPSSLRHQYLFSQHFPSDNSLNSHSKTRLDGLSCMSGVMDDSMAPFDLNLDLKHNSGEKRRGKEKKEKRSKSKKGSKKVIEDFAQSADNFVPLFVEKCITFIEKEGLDSEGLYRVPGNRAHVDLLFQKFDEDHNCNITELDIPVNAVATALKDFFSKHLPPLLSTQTMNKLTDASAIQDRSCRHLEMRRLLKQLPTANFEILKYVFHHFVKVSENCRLNNMDSKNLAICWWPTLLPLEFNDMLMFERVRPHLEDSVQTMIDQYRFLFCGQEEVVMV</sequence>
<keyword evidence="5" id="KW-1185">Reference proteome</keyword>
<dbReference type="PANTHER" id="PTHR46005:SF4">
    <property type="entry name" value="RHO GTPASE-ACTIVATING PROTEIN 190"/>
    <property type="match status" value="1"/>
</dbReference>
<feature type="compositionally biased region" description="Pro residues" evidence="1">
    <location>
        <begin position="1292"/>
        <end position="1303"/>
    </location>
</feature>
<dbReference type="GeneID" id="100906564"/>
<dbReference type="InterPro" id="IPR027417">
    <property type="entry name" value="P-loop_NTPase"/>
</dbReference>
<feature type="compositionally biased region" description="Basic residues" evidence="1">
    <location>
        <begin position="1664"/>
        <end position="1673"/>
    </location>
</feature>
<dbReference type="GO" id="GO:0005096">
    <property type="term" value="F:GTPase activator activity"/>
    <property type="evidence" value="ECO:0007669"/>
    <property type="project" value="TreeGrafter"/>
</dbReference>
<feature type="domain" description="PG1 pseudoGTPase" evidence="3">
    <location>
        <begin position="668"/>
        <end position="852"/>
    </location>
</feature>
<dbReference type="Gene3D" id="1.10.10.440">
    <property type="entry name" value="FF domain"/>
    <property type="match status" value="2"/>
</dbReference>
<organism evidence="5 6">
    <name type="scientific">Galendromus occidentalis</name>
    <name type="common">western predatory mite</name>
    <dbReference type="NCBI Taxonomy" id="34638"/>
    <lineage>
        <taxon>Eukaryota</taxon>
        <taxon>Metazoa</taxon>
        <taxon>Ecdysozoa</taxon>
        <taxon>Arthropoda</taxon>
        <taxon>Chelicerata</taxon>
        <taxon>Arachnida</taxon>
        <taxon>Acari</taxon>
        <taxon>Parasitiformes</taxon>
        <taxon>Mesostigmata</taxon>
        <taxon>Gamasina</taxon>
        <taxon>Phytoseioidea</taxon>
        <taxon>Phytoseiidae</taxon>
        <taxon>Typhlodrominae</taxon>
        <taxon>Galendromus</taxon>
    </lineage>
</organism>
<dbReference type="KEGG" id="goe:100906564"/>
<dbReference type="Pfam" id="PF16512">
    <property type="entry name" value="RhoGAP-FF1"/>
    <property type="match status" value="1"/>
</dbReference>
<feature type="region of interest" description="Disordered" evidence="1">
    <location>
        <begin position="1"/>
        <end position="33"/>
    </location>
</feature>
<dbReference type="InterPro" id="IPR039007">
    <property type="entry name" value="pG1"/>
</dbReference>
<dbReference type="Proteomes" id="UP000694867">
    <property type="component" value="Unplaced"/>
</dbReference>
<dbReference type="InterPro" id="IPR000198">
    <property type="entry name" value="RhoGAP_dom"/>
</dbReference>
<feature type="region of interest" description="Disordered" evidence="1">
    <location>
        <begin position="1254"/>
        <end position="1309"/>
    </location>
</feature>
<feature type="compositionally biased region" description="Basic and acidic residues" evidence="1">
    <location>
        <begin position="1646"/>
        <end position="1663"/>
    </location>
</feature>
<dbReference type="GO" id="GO:0008361">
    <property type="term" value="P:regulation of cell size"/>
    <property type="evidence" value="ECO:0007669"/>
    <property type="project" value="TreeGrafter"/>
</dbReference>
<dbReference type="SUPFAM" id="SSF48350">
    <property type="entry name" value="GTPase activation domain, GAP"/>
    <property type="match status" value="1"/>
</dbReference>
<feature type="compositionally biased region" description="Polar residues" evidence="1">
    <location>
        <begin position="1"/>
        <end position="30"/>
    </location>
</feature>
<dbReference type="InterPro" id="IPR036517">
    <property type="entry name" value="FF_domain_sf"/>
</dbReference>
<proteinExistence type="predicted"/>
<dbReference type="InterPro" id="IPR001806">
    <property type="entry name" value="Small_GTPase"/>
</dbReference>
<evidence type="ECO:0000256" key="1">
    <source>
        <dbReference type="SAM" id="MobiDB-lite"/>
    </source>
</evidence>
<dbReference type="Pfam" id="PF00620">
    <property type="entry name" value="RhoGAP"/>
    <property type="match status" value="1"/>
</dbReference>
<dbReference type="CDD" id="cd22207">
    <property type="entry name" value="pseudoGTPaseD_p190RhoGAP"/>
    <property type="match status" value="1"/>
</dbReference>
<dbReference type="PANTHER" id="PTHR46005">
    <property type="entry name" value="RHO GTPASE-ACTIVATING PROTEIN 190"/>
    <property type="match status" value="1"/>
</dbReference>
<protein>
    <submittedName>
        <fullName evidence="6">Rho GTPase-activating protein 190</fullName>
    </submittedName>
</protein>
<evidence type="ECO:0000259" key="4">
    <source>
        <dbReference type="PROSITE" id="PS51853"/>
    </source>
</evidence>
<dbReference type="GO" id="GO:0003924">
    <property type="term" value="F:GTPase activity"/>
    <property type="evidence" value="ECO:0007669"/>
    <property type="project" value="InterPro"/>
</dbReference>
<evidence type="ECO:0000313" key="6">
    <source>
        <dbReference type="RefSeq" id="XP_028968095.1"/>
    </source>
</evidence>
<dbReference type="GO" id="GO:0005829">
    <property type="term" value="C:cytosol"/>
    <property type="evidence" value="ECO:0007669"/>
    <property type="project" value="TreeGrafter"/>
</dbReference>
<dbReference type="Pfam" id="PF19518">
    <property type="entry name" value="RhoGAP_pG1_pG2"/>
    <property type="match status" value="1"/>
</dbReference>
<name>A0AAJ7SHD1_9ACAR</name>
<feature type="compositionally biased region" description="Polar residues" evidence="1">
    <location>
        <begin position="1470"/>
        <end position="1480"/>
    </location>
</feature>
<gene>
    <name evidence="6" type="primary">LOC100906564</name>
</gene>
<dbReference type="Pfam" id="PF23083">
    <property type="entry name" value="FF_RHG35_4th"/>
    <property type="match status" value="1"/>
</dbReference>
<dbReference type="PROSITE" id="PS50238">
    <property type="entry name" value="RHOGAP"/>
    <property type="match status" value="1"/>
</dbReference>
<feature type="compositionally biased region" description="Polar residues" evidence="1">
    <location>
        <begin position="1156"/>
        <end position="1173"/>
    </location>
</feature>
<dbReference type="InterPro" id="IPR039006">
    <property type="entry name" value="RhoGAP_pG2"/>
</dbReference>
<evidence type="ECO:0000259" key="3">
    <source>
        <dbReference type="PROSITE" id="PS51852"/>
    </source>
</evidence>
<evidence type="ECO:0000259" key="2">
    <source>
        <dbReference type="PROSITE" id="PS50238"/>
    </source>
</evidence>
<feature type="compositionally biased region" description="Polar residues" evidence="1">
    <location>
        <begin position="1093"/>
        <end position="1102"/>
    </location>
</feature>
<dbReference type="InterPro" id="IPR045786">
    <property type="entry name" value="RhoGAP_pG1_pG2"/>
</dbReference>
<feature type="region of interest" description="Disordered" evidence="1">
    <location>
        <begin position="1461"/>
        <end position="1517"/>
    </location>
</feature>
<evidence type="ECO:0000313" key="5">
    <source>
        <dbReference type="Proteomes" id="UP000694867"/>
    </source>
</evidence>
<dbReference type="InterPro" id="IPR057284">
    <property type="entry name" value="FF_RHG35_4th"/>
</dbReference>
<dbReference type="CTD" id="32743"/>
<feature type="domain" description="PG2 pseudoGTPase" evidence="4">
    <location>
        <begin position="865"/>
        <end position="1033"/>
    </location>
</feature>
<dbReference type="GO" id="GO:0050770">
    <property type="term" value="P:regulation of axonogenesis"/>
    <property type="evidence" value="ECO:0007669"/>
    <property type="project" value="TreeGrafter"/>
</dbReference>
<dbReference type="Gene3D" id="1.10.555.10">
    <property type="entry name" value="Rho GTPase activation protein"/>
    <property type="match status" value="1"/>
</dbReference>
<feature type="domain" description="Rho-GAP" evidence="2">
    <location>
        <begin position="1674"/>
        <end position="1863"/>
    </location>
</feature>